<name>A0A5C3QH45_9AGAR</name>
<reference evidence="2 3" key="1">
    <citation type="journal article" date="2019" name="Nat. Ecol. Evol.">
        <title>Megaphylogeny resolves global patterns of mushroom evolution.</title>
        <authorList>
            <person name="Varga T."/>
            <person name="Krizsan K."/>
            <person name="Foldi C."/>
            <person name="Dima B."/>
            <person name="Sanchez-Garcia M."/>
            <person name="Sanchez-Ramirez S."/>
            <person name="Szollosi G.J."/>
            <person name="Szarkandi J.G."/>
            <person name="Papp V."/>
            <person name="Albert L."/>
            <person name="Andreopoulos W."/>
            <person name="Angelini C."/>
            <person name="Antonin V."/>
            <person name="Barry K.W."/>
            <person name="Bougher N.L."/>
            <person name="Buchanan P."/>
            <person name="Buyck B."/>
            <person name="Bense V."/>
            <person name="Catcheside P."/>
            <person name="Chovatia M."/>
            <person name="Cooper J."/>
            <person name="Damon W."/>
            <person name="Desjardin D."/>
            <person name="Finy P."/>
            <person name="Geml J."/>
            <person name="Haridas S."/>
            <person name="Hughes K."/>
            <person name="Justo A."/>
            <person name="Karasinski D."/>
            <person name="Kautmanova I."/>
            <person name="Kiss B."/>
            <person name="Kocsube S."/>
            <person name="Kotiranta H."/>
            <person name="LaButti K.M."/>
            <person name="Lechner B.E."/>
            <person name="Liimatainen K."/>
            <person name="Lipzen A."/>
            <person name="Lukacs Z."/>
            <person name="Mihaltcheva S."/>
            <person name="Morgado L.N."/>
            <person name="Niskanen T."/>
            <person name="Noordeloos M.E."/>
            <person name="Ohm R.A."/>
            <person name="Ortiz-Santana B."/>
            <person name="Ovrebo C."/>
            <person name="Racz N."/>
            <person name="Riley R."/>
            <person name="Savchenko A."/>
            <person name="Shiryaev A."/>
            <person name="Soop K."/>
            <person name="Spirin V."/>
            <person name="Szebenyi C."/>
            <person name="Tomsovsky M."/>
            <person name="Tulloss R.E."/>
            <person name="Uehling J."/>
            <person name="Grigoriev I.V."/>
            <person name="Vagvolgyi C."/>
            <person name="Papp T."/>
            <person name="Martin F.M."/>
            <person name="Miettinen O."/>
            <person name="Hibbett D.S."/>
            <person name="Nagy L.G."/>
        </authorList>
    </citation>
    <scope>NUCLEOTIDE SEQUENCE [LARGE SCALE GENOMIC DNA]</scope>
    <source>
        <strain evidence="2 3">CBS 309.79</strain>
    </source>
</reference>
<organism evidence="2 3">
    <name type="scientific">Pterulicium gracile</name>
    <dbReference type="NCBI Taxonomy" id="1884261"/>
    <lineage>
        <taxon>Eukaryota</taxon>
        <taxon>Fungi</taxon>
        <taxon>Dikarya</taxon>
        <taxon>Basidiomycota</taxon>
        <taxon>Agaricomycotina</taxon>
        <taxon>Agaricomycetes</taxon>
        <taxon>Agaricomycetidae</taxon>
        <taxon>Agaricales</taxon>
        <taxon>Pleurotineae</taxon>
        <taxon>Pterulaceae</taxon>
        <taxon>Pterulicium</taxon>
    </lineage>
</organism>
<keyword evidence="3" id="KW-1185">Reference proteome</keyword>
<protein>
    <submittedName>
        <fullName evidence="2">Uncharacterized protein</fullName>
    </submittedName>
</protein>
<evidence type="ECO:0000256" key="1">
    <source>
        <dbReference type="SAM" id="MobiDB-lite"/>
    </source>
</evidence>
<proteinExistence type="predicted"/>
<evidence type="ECO:0000313" key="2">
    <source>
        <dbReference type="EMBL" id="TFL01336.1"/>
    </source>
</evidence>
<dbReference type="Proteomes" id="UP000305067">
    <property type="component" value="Unassembled WGS sequence"/>
</dbReference>
<feature type="region of interest" description="Disordered" evidence="1">
    <location>
        <begin position="344"/>
        <end position="386"/>
    </location>
</feature>
<feature type="compositionally biased region" description="Basic residues" evidence="1">
    <location>
        <begin position="368"/>
        <end position="378"/>
    </location>
</feature>
<dbReference type="EMBL" id="ML178825">
    <property type="protein sequence ID" value="TFL01336.1"/>
    <property type="molecule type" value="Genomic_DNA"/>
</dbReference>
<dbReference type="AlphaFoldDB" id="A0A5C3QH45"/>
<gene>
    <name evidence="2" type="ORF">BDV98DRAFT_78040</name>
</gene>
<accession>A0A5C3QH45</accession>
<feature type="region of interest" description="Disordered" evidence="1">
    <location>
        <begin position="176"/>
        <end position="212"/>
    </location>
</feature>
<feature type="region of interest" description="Disordered" evidence="1">
    <location>
        <begin position="252"/>
        <end position="300"/>
    </location>
</feature>
<evidence type="ECO:0000313" key="3">
    <source>
        <dbReference type="Proteomes" id="UP000305067"/>
    </source>
</evidence>
<sequence length="395" mass="44336">MKRPSEPQAVSLSSKKRKLDKHLYTQFSNPSSQRYLDLLNKTSTDAGYISVQCVVKYPQRASYFQFSATTLLSTTANQFLHVVFRGKWVDAVRIEKPFTPKQNVRISLRGCLVCEIKGVQSLVYEEGVCFALLEEPGGGEVYDTWALPDDSQEGDEWMQSPTLRNVAQLDGYVEIDQPSSPPIQEQTPSSLPFFKHSQPDEEDEAPLVSPGIDEQDNEWFFTQASTRSPIVEPIRLQPSRLLRVGEELELPRRRVPPPSPELKQSPDERSREFAAGSLPTPKSTPAPPEHRSPMSTYPTSIILDDLPSSFIHKLDDDEPAECTSFAVYGLSQEANTACSFQQRNRCPSTSSKRETRSLLGSRGNIGEKKRKSQRRGRRSWLSGAPGGRMETLAML</sequence>